<evidence type="ECO:0000313" key="2">
    <source>
        <dbReference type="Proteomes" id="UP001482620"/>
    </source>
</evidence>
<proteinExistence type="predicted"/>
<evidence type="ECO:0000313" key="1">
    <source>
        <dbReference type="EMBL" id="MEQ2230481.1"/>
    </source>
</evidence>
<gene>
    <name evidence="1" type="ORF">ILYODFUR_029754</name>
</gene>
<comment type="caution">
    <text evidence="1">The sequence shown here is derived from an EMBL/GenBank/DDBJ whole genome shotgun (WGS) entry which is preliminary data.</text>
</comment>
<organism evidence="1 2">
    <name type="scientific">Ilyodon furcidens</name>
    <name type="common">goldbreast splitfin</name>
    <dbReference type="NCBI Taxonomy" id="33524"/>
    <lineage>
        <taxon>Eukaryota</taxon>
        <taxon>Metazoa</taxon>
        <taxon>Chordata</taxon>
        <taxon>Craniata</taxon>
        <taxon>Vertebrata</taxon>
        <taxon>Euteleostomi</taxon>
        <taxon>Actinopterygii</taxon>
        <taxon>Neopterygii</taxon>
        <taxon>Teleostei</taxon>
        <taxon>Neoteleostei</taxon>
        <taxon>Acanthomorphata</taxon>
        <taxon>Ovalentaria</taxon>
        <taxon>Atherinomorphae</taxon>
        <taxon>Cyprinodontiformes</taxon>
        <taxon>Goodeidae</taxon>
        <taxon>Ilyodon</taxon>
    </lineage>
</organism>
<sequence length="105" mass="11769">MVLHSVPSTTYQTSIHSNIHPLTPPLLQNLRKTDSNVKQRRQDKHKNCTTLLFLLRCQTNNGLSFPLPCNQYQFSLPAAAAGRVSQSVCMSVSRRKRAGSLFIAM</sequence>
<keyword evidence="2" id="KW-1185">Reference proteome</keyword>
<name>A0ABV0TEL4_9TELE</name>
<reference evidence="1 2" key="1">
    <citation type="submission" date="2021-06" db="EMBL/GenBank/DDBJ databases">
        <authorList>
            <person name="Palmer J.M."/>
        </authorList>
    </citation>
    <scope>NUCLEOTIDE SEQUENCE [LARGE SCALE GENOMIC DNA]</scope>
    <source>
        <strain evidence="2">if_2019</strain>
        <tissue evidence="1">Muscle</tissue>
    </source>
</reference>
<protein>
    <submittedName>
        <fullName evidence="1">Uncharacterized protein</fullName>
    </submittedName>
</protein>
<dbReference type="Proteomes" id="UP001482620">
    <property type="component" value="Unassembled WGS sequence"/>
</dbReference>
<accession>A0ABV0TEL4</accession>
<dbReference type="EMBL" id="JAHRIQ010027454">
    <property type="protein sequence ID" value="MEQ2230481.1"/>
    <property type="molecule type" value="Genomic_DNA"/>
</dbReference>